<accession>A0A6J6PYF7</accession>
<dbReference type="AlphaFoldDB" id="A0A6J6PYF7"/>
<sequence>MCCNASAWGHEWLKLLADFHQRVGHRDYDFVAQLFCKLANDGCRRIPRRGNNYEFATNGIRIVTCCKPKLMVGPKRNKLGHLLYGAIL</sequence>
<reference evidence="1" key="1">
    <citation type="submission" date="2020-05" db="EMBL/GenBank/DDBJ databases">
        <authorList>
            <person name="Chiriac C."/>
            <person name="Salcher M."/>
            <person name="Ghai R."/>
            <person name="Kavagutti S V."/>
        </authorList>
    </citation>
    <scope>NUCLEOTIDE SEQUENCE</scope>
</reference>
<gene>
    <name evidence="1" type="ORF">UFOPK2657_00033</name>
</gene>
<protein>
    <submittedName>
        <fullName evidence="1">Unannotated protein</fullName>
    </submittedName>
</protein>
<evidence type="ECO:0000313" key="1">
    <source>
        <dbReference type="EMBL" id="CAB4701518.1"/>
    </source>
</evidence>
<name>A0A6J6PYF7_9ZZZZ</name>
<dbReference type="EMBL" id="CAEZYG010000002">
    <property type="protein sequence ID" value="CAB4701518.1"/>
    <property type="molecule type" value="Genomic_DNA"/>
</dbReference>
<proteinExistence type="predicted"/>
<organism evidence="1">
    <name type="scientific">freshwater metagenome</name>
    <dbReference type="NCBI Taxonomy" id="449393"/>
    <lineage>
        <taxon>unclassified sequences</taxon>
        <taxon>metagenomes</taxon>
        <taxon>ecological metagenomes</taxon>
    </lineage>
</organism>